<feature type="transmembrane region" description="Helical" evidence="1">
    <location>
        <begin position="28"/>
        <end position="47"/>
    </location>
</feature>
<protein>
    <submittedName>
        <fullName evidence="2">Uncharacterized protein</fullName>
    </submittedName>
</protein>
<evidence type="ECO:0000256" key="1">
    <source>
        <dbReference type="SAM" id="Phobius"/>
    </source>
</evidence>
<reference evidence="2" key="1">
    <citation type="submission" date="2021-01" db="EMBL/GenBank/DDBJ databases">
        <authorList>
            <person name="Corre E."/>
            <person name="Pelletier E."/>
            <person name="Niang G."/>
            <person name="Scheremetjew M."/>
            <person name="Finn R."/>
            <person name="Kale V."/>
            <person name="Holt S."/>
            <person name="Cochrane G."/>
            <person name="Meng A."/>
            <person name="Brown T."/>
            <person name="Cohen L."/>
        </authorList>
    </citation>
    <scope>NUCLEOTIDE SEQUENCE</scope>
    <source>
        <strain evidence="2">SPMC142</strain>
    </source>
</reference>
<keyword evidence="1" id="KW-0472">Membrane</keyword>
<dbReference type="EMBL" id="HBIQ01009788">
    <property type="protein sequence ID" value="CAE0524480.1"/>
    <property type="molecule type" value="Transcribed_RNA"/>
</dbReference>
<dbReference type="AlphaFoldDB" id="A0A7S3VZ90"/>
<keyword evidence="1" id="KW-1133">Transmembrane helix</keyword>
<evidence type="ECO:0000313" key="2">
    <source>
        <dbReference type="EMBL" id="CAE0524480.1"/>
    </source>
</evidence>
<accession>A0A7S3VZ90</accession>
<organism evidence="2">
    <name type="scientific">Strombidinopsis acuminata</name>
    <dbReference type="NCBI Taxonomy" id="141414"/>
    <lineage>
        <taxon>Eukaryota</taxon>
        <taxon>Sar</taxon>
        <taxon>Alveolata</taxon>
        <taxon>Ciliophora</taxon>
        <taxon>Intramacronucleata</taxon>
        <taxon>Spirotrichea</taxon>
        <taxon>Choreotrichia</taxon>
        <taxon>Choreotrichida</taxon>
        <taxon>Strombidinopsidae</taxon>
        <taxon>Strombidinopsis</taxon>
    </lineage>
</organism>
<keyword evidence="1" id="KW-0812">Transmembrane</keyword>
<gene>
    <name evidence="2" type="ORF">SACU0126_LOCUS3229</name>
</gene>
<proteinExistence type="predicted"/>
<name>A0A7S3VZ90_9SPIT</name>
<sequence>MSNGLKFGILRLVLSAQAGGMMATLVALHIRTAIILAVLVFLVYMGYVKNIFADMIYNSVQTVSSYATEQCEGVFTAVGVSSGLKFDIPRLVRSAQVGGMMATLWVVLVFCDSGFGQNMPGASTLVAEQQGMGGSSKGGSGPADYQKCIQVFLDSAWRLYLIPFFVYMQHG</sequence>